<keyword evidence="3" id="KW-1133">Transmembrane helix</keyword>
<dbReference type="PANTHER" id="PTHR41259:SF1">
    <property type="entry name" value="DOUBLE-STRAND BREAK REPAIR RAD50 ATPASE, PUTATIVE-RELATED"/>
    <property type="match status" value="1"/>
</dbReference>
<dbReference type="InterPro" id="IPR027417">
    <property type="entry name" value="P-loop_NTPase"/>
</dbReference>
<accession>A0A7C3V962</accession>
<proteinExistence type="predicted"/>
<feature type="coiled-coil region" evidence="1">
    <location>
        <begin position="206"/>
        <end position="257"/>
    </location>
</feature>
<evidence type="ECO:0000259" key="4">
    <source>
        <dbReference type="Pfam" id="PF13514"/>
    </source>
</evidence>
<feature type="region of interest" description="Disordered" evidence="2">
    <location>
        <begin position="1"/>
        <end position="20"/>
    </location>
</feature>
<feature type="coiled-coil region" evidence="1">
    <location>
        <begin position="734"/>
        <end position="768"/>
    </location>
</feature>
<keyword evidence="1" id="KW-0175">Coiled coil</keyword>
<evidence type="ECO:0000256" key="1">
    <source>
        <dbReference type="SAM" id="Coils"/>
    </source>
</evidence>
<feature type="transmembrane region" description="Helical" evidence="3">
    <location>
        <begin position="451"/>
        <end position="473"/>
    </location>
</feature>
<keyword evidence="3" id="KW-0472">Membrane</keyword>
<dbReference type="AlphaFoldDB" id="A0A7C3V962"/>
<feature type="compositionally biased region" description="Basic and acidic residues" evidence="2">
    <location>
        <begin position="1"/>
        <end position="11"/>
    </location>
</feature>
<reference evidence="5" key="1">
    <citation type="journal article" date="2020" name="mSystems">
        <title>Genome- and Community-Level Interaction Insights into Carbon Utilization and Element Cycling Functions of Hydrothermarchaeota in Hydrothermal Sediment.</title>
        <authorList>
            <person name="Zhou Z."/>
            <person name="Liu Y."/>
            <person name="Xu W."/>
            <person name="Pan J."/>
            <person name="Luo Z.H."/>
            <person name="Li M."/>
        </authorList>
    </citation>
    <scope>NUCLEOTIDE SEQUENCE [LARGE SCALE GENOMIC DNA]</scope>
    <source>
        <strain evidence="5">SpSt-897</strain>
    </source>
</reference>
<comment type="caution">
    <text evidence="5">The sequence shown here is derived from an EMBL/GenBank/DDBJ whole genome shotgun (WGS) entry which is preliminary data.</text>
</comment>
<feature type="coiled-coil region" evidence="1">
    <location>
        <begin position="352"/>
        <end position="422"/>
    </location>
</feature>
<dbReference type="SUPFAM" id="SSF52540">
    <property type="entry name" value="P-loop containing nucleoside triphosphate hydrolases"/>
    <property type="match status" value="1"/>
</dbReference>
<gene>
    <name evidence="5" type="ORF">ENW96_12915</name>
</gene>
<feature type="domain" description="YhaN AAA" evidence="4">
    <location>
        <begin position="29"/>
        <end position="229"/>
    </location>
</feature>
<dbReference type="InterPro" id="IPR038734">
    <property type="entry name" value="YhaN_AAA"/>
</dbReference>
<sequence>MAGSGQEDRRRSIGPPVSGGRGVRLWAKTLRVGNFGGLRDKSLPPLGPGLNVVYGPNEAGKTTLLFFLRSMFFGFDRQPPTLDGGEPGGVLVLADDQGQEYVLERWGRGKKARVTLSGPAGAVSGEAGLRALLHHVSRPVYGNVFAFSLSELSDLKSLDHQEVKEFLYSASLGLGSLSLAKVESDLQKEAEALFKPGSRAQKLPEINQILAELAQIRHKLAELEKQPEEYQALLAELAGKDQEIEEITHRRQVAEAQRRRLVQLDQAWPVWENWQEVQVDLEALPLVTTFPEHGLARFERLAEERDRRSAELENTQRALRLAQQSLQGLAPDPRLLARAAAIEALWEKRLLFEDRREELVRQEQELAAARARLAESLANLGAGWDEERLERFPWSLSWRQEVREHNQRLEESRQALSQAETSYQHQAGISRERERAWEQAKAMGVAGEAGWLARWGLFLLGGILIGAAGVLAILEIEQYAAWAGSGAGAILLLALVFRLHLRALYRRRLTALAGDLSQATETLSKVQAEREKAQQDWEQRVAAWQAHLAAVGFPAGLSPPDALELAQEAERARRHLYTCRELEQVRDTASRFLEEFTSGVQAVCHGLELGEVPRAEVSATLARLKQDLVQSQEAQARKNLLDAEIATLTEKAAGEEVALMRVDAAIQDLFQAAGVDSVEAFRQRAENYQRREDLLSQSRHLLVQLRLLAGGDAAWEEFQQALKQTTRTDLKAGLERAVQEVALLDARLAQTQEAKGRLKARRDELEQAEEWGQTLLAEQTLAARLRELAQRWLVLTLSRHFLEQGRRRFEAESQPLVLQEASRYFTMLTEARYIKVMAPLEDEKLLVISHQGRHVPVDRLSRGTVEQLYLALRLALIRAYHQKGINLPLVLDDTLVNFDHHRARQAIRILQEMSATHQLLLFTCHPHILSLVAGTLGPAAPPVINFEGIF</sequence>
<protein>
    <recommendedName>
        <fullName evidence="4">YhaN AAA domain-containing protein</fullName>
    </recommendedName>
</protein>
<evidence type="ECO:0000313" key="5">
    <source>
        <dbReference type="EMBL" id="HGF35259.1"/>
    </source>
</evidence>
<evidence type="ECO:0000256" key="2">
    <source>
        <dbReference type="SAM" id="MobiDB-lite"/>
    </source>
</evidence>
<keyword evidence="3" id="KW-0812">Transmembrane</keyword>
<dbReference type="Gene3D" id="3.40.50.300">
    <property type="entry name" value="P-loop containing nucleotide triphosphate hydrolases"/>
    <property type="match status" value="2"/>
</dbReference>
<evidence type="ECO:0000256" key="3">
    <source>
        <dbReference type="SAM" id="Phobius"/>
    </source>
</evidence>
<dbReference type="Pfam" id="PF13514">
    <property type="entry name" value="AAA_27"/>
    <property type="match status" value="1"/>
</dbReference>
<name>A0A7C3V962_9BACT</name>
<feature type="coiled-coil region" evidence="1">
    <location>
        <begin position="614"/>
        <end position="651"/>
    </location>
</feature>
<dbReference type="EMBL" id="DTMF01000312">
    <property type="protein sequence ID" value="HGF35259.1"/>
    <property type="molecule type" value="Genomic_DNA"/>
</dbReference>
<feature type="transmembrane region" description="Helical" evidence="3">
    <location>
        <begin position="479"/>
        <end position="499"/>
    </location>
</feature>
<organism evidence="5">
    <name type="scientific">Desulfobacca acetoxidans</name>
    <dbReference type="NCBI Taxonomy" id="60893"/>
    <lineage>
        <taxon>Bacteria</taxon>
        <taxon>Pseudomonadati</taxon>
        <taxon>Thermodesulfobacteriota</taxon>
        <taxon>Desulfobaccia</taxon>
        <taxon>Desulfobaccales</taxon>
        <taxon>Desulfobaccaceae</taxon>
        <taxon>Desulfobacca</taxon>
    </lineage>
</organism>
<dbReference type="PANTHER" id="PTHR41259">
    <property type="entry name" value="DOUBLE-STRAND BREAK REPAIR RAD50 ATPASE, PUTATIVE-RELATED"/>
    <property type="match status" value="1"/>
</dbReference>